<name>A0A3N4M3D0_9PEZI</name>
<evidence type="ECO:0000256" key="2">
    <source>
        <dbReference type="SAM" id="SignalP"/>
    </source>
</evidence>
<protein>
    <submittedName>
        <fullName evidence="3">Uncharacterized protein</fullName>
    </submittedName>
</protein>
<accession>A0A3N4M3D0</accession>
<dbReference type="AlphaFoldDB" id="A0A3N4M3D0"/>
<organism evidence="3 4">
    <name type="scientific">Terfezia boudieri ATCC MYA-4762</name>
    <dbReference type="NCBI Taxonomy" id="1051890"/>
    <lineage>
        <taxon>Eukaryota</taxon>
        <taxon>Fungi</taxon>
        <taxon>Dikarya</taxon>
        <taxon>Ascomycota</taxon>
        <taxon>Pezizomycotina</taxon>
        <taxon>Pezizomycetes</taxon>
        <taxon>Pezizales</taxon>
        <taxon>Pezizaceae</taxon>
        <taxon>Terfezia</taxon>
    </lineage>
</organism>
<dbReference type="Proteomes" id="UP000267821">
    <property type="component" value="Unassembled WGS sequence"/>
</dbReference>
<sequence length="415" mass="45145">MKSTLSRGRLLPLCSTCLTWSLWASRQSLAARPLLRVHKQPCRPSPDPGCRTFISVAPLLASTKTQDKKTQGPDTSEALQYYRSHGNSLPSFIKAIQSRVLLNLPKEEDVIASLIACKEHAAQKRLSAHSSKASPAAAILSLDDTAQSLALKQGKAESTTPSPSPEDEELAKLAFTIITHPSIFISGDVLAAYVDLAVCLRQLSNLPTAFALYAKKPYLRPGSSTLSKTYPTSPKYAIPDEIASKALDGAVSAKHMELALDIINTTYGAPAYRWNKIIRKAGPAGVAAILSPAAVYILAQQAAKYQDVVGEDLAAKYAFAGLLAYLGFTASIGLVALTTANDQMDRVTWLVGTPLSRRWLYEDERAAYDRLAQGWGFKDPNMRGFEEGPEWELLREYVTGKSMILDNPALMEGME</sequence>
<keyword evidence="1" id="KW-1133">Transmembrane helix</keyword>
<feature type="chain" id="PRO_5018268851" evidence="2">
    <location>
        <begin position="31"/>
        <end position="415"/>
    </location>
</feature>
<dbReference type="OrthoDB" id="5360701at2759"/>
<dbReference type="EMBL" id="ML121530">
    <property type="protein sequence ID" value="RPB27872.1"/>
    <property type="molecule type" value="Genomic_DNA"/>
</dbReference>
<reference evidence="3 4" key="1">
    <citation type="journal article" date="2018" name="Nat. Ecol. Evol.">
        <title>Pezizomycetes genomes reveal the molecular basis of ectomycorrhizal truffle lifestyle.</title>
        <authorList>
            <person name="Murat C."/>
            <person name="Payen T."/>
            <person name="Noel B."/>
            <person name="Kuo A."/>
            <person name="Morin E."/>
            <person name="Chen J."/>
            <person name="Kohler A."/>
            <person name="Krizsan K."/>
            <person name="Balestrini R."/>
            <person name="Da Silva C."/>
            <person name="Montanini B."/>
            <person name="Hainaut M."/>
            <person name="Levati E."/>
            <person name="Barry K.W."/>
            <person name="Belfiori B."/>
            <person name="Cichocki N."/>
            <person name="Clum A."/>
            <person name="Dockter R.B."/>
            <person name="Fauchery L."/>
            <person name="Guy J."/>
            <person name="Iotti M."/>
            <person name="Le Tacon F."/>
            <person name="Lindquist E.A."/>
            <person name="Lipzen A."/>
            <person name="Malagnac F."/>
            <person name="Mello A."/>
            <person name="Molinier V."/>
            <person name="Miyauchi S."/>
            <person name="Poulain J."/>
            <person name="Riccioni C."/>
            <person name="Rubini A."/>
            <person name="Sitrit Y."/>
            <person name="Splivallo R."/>
            <person name="Traeger S."/>
            <person name="Wang M."/>
            <person name="Zifcakova L."/>
            <person name="Wipf D."/>
            <person name="Zambonelli A."/>
            <person name="Paolocci F."/>
            <person name="Nowrousian M."/>
            <person name="Ottonello S."/>
            <person name="Baldrian P."/>
            <person name="Spatafora J.W."/>
            <person name="Henrissat B."/>
            <person name="Nagy L.G."/>
            <person name="Aury J.M."/>
            <person name="Wincker P."/>
            <person name="Grigoriev I.V."/>
            <person name="Bonfante P."/>
            <person name="Martin F.M."/>
        </authorList>
    </citation>
    <scope>NUCLEOTIDE SEQUENCE [LARGE SCALE GENOMIC DNA]</scope>
    <source>
        <strain evidence="3 4">ATCC MYA-4762</strain>
    </source>
</reference>
<keyword evidence="4" id="KW-1185">Reference proteome</keyword>
<feature type="transmembrane region" description="Helical" evidence="1">
    <location>
        <begin position="317"/>
        <end position="337"/>
    </location>
</feature>
<keyword evidence="1" id="KW-0812">Transmembrane</keyword>
<evidence type="ECO:0000313" key="3">
    <source>
        <dbReference type="EMBL" id="RPB27872.1"/>
    </source>
</evidence>
<keyword evidence="1" id="KW-0472">Membrane</keyword>
<dbReference type="InParanoid" id="A0A3N4M3D0"/>
<evidence type="ECO:0000256" key="1">
    <source>
        <dbReference type="SAM" id="Phobius"/>
    </source>
</evidence>
<feature type="signal peptide" evidence="2">
    <location>
        <begin position="1"/>
        <end position="30"/>
    </location>
</feature>
<gene>
    <name evidence="3" type="ORF">L211DRAFT_471099</name>
</gene>
<evidence type="ECO:0000313" key="4">
    <source>
        <dbReference type="Proteomes" id="UP000267821"/>
    </source>
</evidence>
<keyword evidence="2" id="KW-0732">Signal</keyword>
<proteinExistence type="predicted"/>